<name>A0A4Q7NIN8_9BURK</name>
<keyword evidence="3" id="KW-0804">Transcription</keyword>
<keyword evidence="6" id="KW-1185">Reference proteome</keyword>
<dbReference type="InterPro" id="IPR036388">
    <property type="entry name" value="WH-like_DNA-bd_sf"/>
</dbReference>
<feature type="domain" description="HTH gntR-type" evidence="4">
    <location>
        <begin position="8"/>
        <end position="76"/>
    </location>
</feature>
<keyword evidence="2" id="KW-0238">DNA-binding</keyword>
<dbReference type="Gene3D" id="1.20.120.530">
    <property type="entry name" value="GntR ligand-binding domain-like"/>
    <property type="match status" value="1"/>
</dbReference>
<dbReference type="PANTHER" id="PTHR43537">
    <property type="entry name" value="TRANSCRIPTIONAL REGULATOR, GNTR FAMILY"/>
    <property type="match status" value="1"/>
</dbReference>
<dbReference type="RefSeq" id="WP_130356103.1">
    <property type="nucleotide sequence ID" value="NZ_SGXC01000001.1"/>
</dbReference>
<comment type="caution">
    <text evidence="5">The sequence shown here is derived from an EMBL/GenBank/DDBJ whole genome shotgun (WGS) entry which is preliminary data.</text>
</comment>
<dbReference type="GO" id="GO:0003700">
    <property type="term" value="F:DNA-binding transcription factor activity"/>
    <property type="evidence" value="ECO:0007669"/>
    <property type="project" value="InterPro"/>
</dbReference>
<dbReference type="Proteomes" id="UP000292445">
    <property type="component" value="Unassembled WGS sequence"/>
</dbReference>
<dbReference type="Pfam" id="PF00392">
    <property type="entry name" value="GntR"/>
    <property type="match status" value="1"/>
</dbReference>
<evidence type="ECO:0000313" key="6">
    <source>
        <dbReference type="Proteomes" id="UP000292445"/>
    </source>
</evidence>
<dbReference type="AlphaFoldDB" id="A0A4Q7NIN8"/>
<reference evidence="5 6" key="1">
    <citation type="submission" date="2019-02" db="EMBL/GenBank/DDBJ databases">
        <title>Genomic Encyclopedia of Type Strains, Phase IV (KMG-IV): sequencing the most valuable type-strain genomes for metagenomic binning, comparative biology and taxonomic classification.</title>
        <authorList>
            <person name="Goeker M."/>
        </authorList>
    </citation>
    <scope>NUCLEOTIDE SEQUENCE [LARGE SCALE GENOMIC DNA]</scope>
    <source>
        <strain evidence="5 6">K24</strain>
    </source>
</reference>
<dbReference type="OrthoDB" id="1040417at2"/>
<dbReference type="SUPFAM" id="SSF48008">
    <property type="entry name" value="GntR ligand-binding domain-like"/>
    <property type="match status" value="1"/>
</dbReference>
<dbReference type="EMBL" id="SGXC01000001">
    <property type="protein sequence ID" value="RZS84773.1"/>
    <property type="molecule type" value="Genomic_DNA"/>
</dbReference>
<dbReference type="CDD" id="cd07377">
    <property type="entry name" value="WHTH_GntR"/>
    <property type="match status" value="1"/>
</dbReference>
<evidence type="ECO:0000256" key="2">
    <source>
        <dbReference type="ARBA" id="ARBA00023125"/>
    </source>
</evidence>
<dbReference type="SMART" id="SM00895">
    <property type="entry name" value="FCD"/>
    <property type="match status" value="1"/>
</dbReference>
<gene>
    <name evidence="5" type="ORF">EV675_0792</name>
</gene>
<evidence type="ECO:0000256" key="3">
    <source>
        <dbReference type="ARBA" id="ARBA00023163"/>
    </source>
</evidence>
<organism evidence="5 6">
    <name type="scientific">Pigmentiphaga kullae</name>
    <dbReference type="NCBI Taxonomy" id="151784"/>
    <lineage>
        <taxon>Bacteria</taxon>
        <taxon>Pseudomonadati</taxon>
        <taxon>Pseudomonadota</taxon>
        <taxon>Betaproteobacteria</taxon>
        <taxon>Burkholderiales</taxon>
        <taxon>Alcaligenaceae</taxon>
        <taxon>Pigmentiphaga</taxon>
    </lineage>
</organism>
<dbReference type="PROSITE" id="PS50949">
    <property type="entry name" value="HTH_GNTR"/>
    <property type="match status" value="1"/>
</dbReference>
<dbReference type="InterPro" id="IPR008920">
    <property type="entry name" value="TF_FadR/GntR_C"/>
</dbReference>
<dbReference type="PANTHER" id="PTHR43537:SF44">
    <property type="entry name" value="GNTR FAMILY REGULATORY PROTEIN"/>
    <property type="match status" value="1"/>
</dbReference>
<dbReference type="Pfam" id="PF07729">
    <property type="entry name" value="FCD"/>
    <property type="match status" value="1"/>
</dbReference>
<dbReference type="PRINTS" id="PR00035">
    <property type="entry name" value="HTHGNTR"/>
</dbReference>
<dbReference type="InterPro" id="IPR000524">
    <property type="entry name" value="Tscrpt_reg_HTH_GntR"/>
</dbReference>
<dbReference type="InterPro" id="IPR011711">
    <property type="entry name" value="GntR_C"/>
</dbReference>
<accession>A0A4Q7NIN8</accession>
<dbReference type="SMART" id="SM00345">
    <property type="entry name" value="HTH_GNTR"/>
    <property type="match status" value="1"/>
</dbReference>
<sequence length="244" mass="27151">MRSIGRTRSLSEELVQLMSEKIHGKVWKPGDKLPTEAEIMQEYGVSRTVVREAISRLQAARMVETRHGIGTFLLEPPVTPLRLDARDAVTMLDVMAVLELRITVETEAARLAAERRTEQDLAELRGALADFEAQIEPGGDTVAADLAFHQQVAIATGNRYFHEILAQMGATIIPRTRVDTAELARDDRRAYLARVHREHQAIYEAIARQDPDAAHAAMRAHLARSQEKLRQAYAAGQGDENPAT</sequence>
<dbReference type="GO" id="GO:0003677">
    <property type="term" value="F:DNA binding"/>
    <property type="evidence" value="ECO:0007669"/>
    <property type="project" value="UniProtKB-KW"/>
</dbReference>
<dbReference type="Gene3D" id="1.10.10.10">
    <property type="entry name" value="Winged helix-like DNA-binding domain superfamily/Winged helix DNA-binding domain"/>
    <property type="match status" value="1"/>
</dbReference>
<protein>
    <submittedName>
        <fullName evidence="5">GntR family transcriptional regulator</fullName>
    </submittedName>
</protein>
<proteinExistence type="predicted"/>
<evidence type="ECO:0000259" key="4">
    <source>
        <dbReference type="PROSITE" id="PS50949"/>
    </source>
</evidence>
<dbReference type="InterPro" id="IPR036390">
    <property type="entry name" value="WH_DNA-bd_sf"/>
</dbReference>
<evidence type="ECO:0000256" key="1">
    <source>
        <dbReference type="ARBA" id="ARBA00023015"/>
    </source>
</evidence>
<dbReference type="SUPFAM" id="SSF46785">
    <property type="entry name" value="Winged helix' DNA-binding domain"/>
    <property type="match status" value="1"/>
</dbReference>
<evidence type="ECO:0000313" key="5">
    <source>
        <dbReference type="EMBL" id="RZS84773.1"/>
    </source>
</evidence>
<keyword evidence="1" id="KW-0805">Transcription regulation</keyword>